<dbReference type="PROSITE" id="PS50200">
    <property type="entry name" value="RA"/>
    <property type="match status" value="1"/>
</dbReference>
<keyword evidence="1" id="KW-0175">Coiled coil</keyword>
<evidence type="ECO:0000256" key="2">
    <source>
        <dbReference type="SAM" id="MobiDB-lite"/>
    </source>
</evidence>
<organism evidence="4 5">
    <name type="scientific">Patiria miniata</name>
    <name type="common">Bat star</name>
    <name type="synonym">Asterina miniata</name>
    <dbReference type="NCBI Taxonomy" id="46514"/>
    <lineage>
        <taxon>Eukaryota</taxon>
        <taxon>Metazoa</taxon>
        <taxon>Echinodermata</taxon>
        <taxon>Eleutherozoa</taxon>
        <taxon>Asterozoa</taxon>
        <taxon>Asteroidea</taxon>
        <taxon>Valvatacea</taxon>
        <taxon>Valvatida</taxon>
        <taxon>Asterinidae</taxon>
        <taxon>Patiria</taxon>
    </lineage>
</organism>
<evidence type="ECO:0000256" key="1">
    <source>
        <dbReference type="SAM" id="Coils"/>
    </source>
</evidence>
<evidence type="ECO:0000313" key="4">
    <source>
        <dbReference type="EnsemblMetazoa" id="XP_038052302.1"/>
    </source>
</evidence>
<name>A0A913ZKG0_PATMI</name>
<feature type="compositionally biased region" description="Polar residues" evidence="2">
    <location>
        <begin position="357"/>
        <end position="369"/>
    </location>
</feature>
<evidence type="ECO:0000313" key="5">
    <source>
        <dbReference type="Proteomes" id="UP000887568"/>
    </source>
</evidence>
<dbReference type="PANTHER" id="PTHR15286">
    <property type="entry name" value="RAS-ASSOCIATING DOMAIN CONTAINING PROTEIN"/>
    <property type="match status" value="1"/>
</dbReference>
<dbReference type="GO" id="GO:0007165">
    <property type="term" value="P:signal transduction"/>
    <property type="evidence" value="ECO:0007669"/>
    <property type="project" value="InterPro"/>
</dbReference>
<protein>
    <recommendedName>
        <fullName evidence="3">Ras-associating domain-containing protein</fullName>
    </recommendedName>
</protein>
<dbReference type="Gene3D" id="3.10.20.90">
    <property type="entry name" value="Phosphatidylinositol 3-kinase Catalytic Subunit, Chain A, domain 1"/>
    <property type="match status" value="1"/>
</dbReference>
<feature type="region of interest" description="Disordered" evidence="2">
    <location>
        <begin position="343"/>
        <end position="381"/>
    </location>
</feature>
<dbReference type="AlphaFoldDB" id="A0A913ZKG0"/>
<dbReference type="GeneID" id="119725006"/>
<dbReference type="Proteomes" id="UP000887568">
    <property type="component" value="Unplaced"/>
</dbReference>
<accession>A0A913ZKG0</accession>
<dbReference type="Pfam" id="PF00788">
    <property type="entry name" value="RA"/>
    <property type="match status" value="1"/>
</dbReference>
<sequence>MVELKVYVDGVHRVVCGVSEATRCQDVVLALAQATGQVGRFNLVEKCQDSERSLRPNENPLRVMSKWGPNSRNSYFLLRKTGSTPGNSRPPSVTKEISEKLKQTDSPTESIGEFPQQRLASVRRSQTFSGYRGSASQPSYESQKIMATDRARQKELSELVSLQQERLAHQYQDLVDIENIIQTLVGFEPPADTHREDSDSGIEEFELRSKRNKAELRELEFWESELEIERQMHSGLTEKFNRLKDRVRACEEELLLRQRQIADLEREILEQRERLRRSEDEAAQTRLAELQEEISFLEQEYEEYIKSTKETESELARLNQSLEDKRAEEMRLVDDLARENMRGFNETPKSAGEEGSLLTSTGGHSTQSMARPLRQRAESTPTEMYATFPFRRLISARNLTIAEPSGDNPEGVFV</sequence>
<feature type="domain" description="Ras-associating" evidence="3">
    <location>
        <begin position="1"/>
        <end position="83"/>
    </location>
</feature>
<feature type="compositionally biased region" description="Polar residues" evidence="2">
    <location>
        <begin position="81"/>
        <end position="91"/>
    </location>
</feature>
<keyword evidence="5" id="KW-1185">Reference proteome</keyword>
<reference evidence="4" key="1">
    <citation type="submission" date="2022-11" db="UniProtKB">
        <authorList>
            <consortium name="EnsemblMetazoa"/>
        </authorList>
    </citation>
    <scope>IDENTIFICATION</scope>
</reference>
<dbReference type="RefSeq" id="XP_038052302.1">
    <property type="nucleotide sequence ID" value="XM_038196374.1"/>
</dbReference>
<evidence type="ECO:0000259" key="3">
    <source>
        <dbReference type="PROSITE" id="PS50200"/>
    </source>
</evidence>
<dbReference type="InterPro" id="IPR033593">
    <property type="entry name" value="N-RASSF"/>
</dbReference>
<dbReference type="InterPro" id="IPR029071">
    <property type="entry name" value="Ubiquitin-like_domsf"/>
</dbReference>
<dbReference type="PANTHER" id="PTHR15286:SF6">
    <property type="entry name" value="GH01133P"/>
    <property type="match status" value="1"/>
</dbReference>
<feature type="coiled-coil region" evidence="1">
    <location>
        <begin position="233"/>
        <end position="339"/>
    </location>
</feature>
<dbReference type="InterPro" id="IPR000159">
    <property type="entry name" value="RA_dom"/>
</dbReference>
<feature type="region of interest" description="Disordered" evidence="2">
    <location>
        <begin position="79"/>
        <end position="115"/>
    </location>
</feature>
<dbReference type="OMA" id="EVEFWEN"/>
<dbReference type="SUPFAM" id="SSF54236">
    <property type="entry name" value="Ubiquitin-like"/>
    <property type="match status" value="1"/>
</dbReference>
<dbReference type="OrthoDB" id="10051571at2759"/>
<dbReference type="EnsemblMetazoa" id="XM_038196374.1">
    <property type="protein sequence ID" value="XP_038052302.1"/>
    <property type="gene ID" value="LOC119725006"/>
</dbReference>
<dbReference type="SMART" id="SM00314">
    <property type="entry name" value="RA"/>
    <property type="match status" value="1"/>
</dbReference>
<proteinExistence type="predicted"/>